<dbReference type="EMBL" id="JAGTXO010000006">
    <property type="protein sequence ID" value="KAG8467271.1"/>
    <property type="molecule type" value="Genomic_DNA"/>
</dbReference>
<keyword evidence="9" id="KW-1185">Reference proteome</keyword>
<dbReference type="InterPro" id="IPR006568">
    <property type="entry name" value="PSP_pro-rich"/>
</dbReference>
<evidence type="ECO:0000256" key="4">
    <source>
        <dbReference type="ARBA" id="ARBA00022833"/>
    </source>
</evidence>
<feature type="compositionally biased region" description="Acidic residues" evidence="6">
    <location>
        <begin position="360"/>
        <end position="370"/>
    </location>
</feature>
<feature type="region of interest" description="Disordered" evidence="6">
    <location>
        <begin position="1"/>
        <end position="24"/>
    </location>
</feature>
<comment type="subcellular location">
    <subcellularLocation>
        <location evidence="1">Nucleus</location>
    </subcellularLocation>
</comment>
<organism evidence="8 9">
    <name type="scientific">Diacronema lutheri</name>
    <name type="common">Unicellular marine alga</name>
    <name type="synonym">Monochrysis lutheri</name>
    <dbReference type="NCBI Taxonomy" id="2081491"/>
    <lineage>
        <taxon>Eukaryota</taxon>
        <taxon>Haptista</taxon>
        <taxon>Haptophyta</taxon>
        <taxon>Pavlovophyceae</taxon>
        <taxon>Pavlovales</taxon>
        <taxon>Pavlovaceae</taxon>
        <taxon>Diacronema</taxon>
    </lineage>
</organism>
<dbReference type="OMA" id="HEAIPHE"/>
<dbReference type="InterPro" id="IPR052115">
    <property type="entry name" value="NEXT_complex_subunit_ZCCHC8"/>
</dbReference>
<dbReference type="GO" id="GO:0071013">
    <property type="term" value="C:catalytic step 2 spliceosome"/>
    <property type="evidence" value="ECO:0007669"/>
    <property type="project" value="TreeGrafter"/>
</dbReference>
<dbReference type="GO" id="GO:0008270">
    <property type="term" value="F:zinc ion binding"/>
    <property type="evidence" value="ECO:0007669"/>
    <property type="project" value="UniProtKB-KW"/>
</dbReference>
<gene>
    <name evidence="8" type="ORF">KFE25_000587</name>
</gene>
<feature type="region of interest" description="Disordered" evidence="6">
    <location>
        <begin position="290"/>
        <end position="317"/>
    </location>
</feature>
<feature type="domain" description="PSP proline-rich" evidence="7">
    <location>
        <begin position="228"/>
        <end position="268"/>
    </location>
</feature>
<keyword evidence="2" id="KW-0479">Metal-binding</keyword>
<evidence type="ECO:0000256" key="3">
    <source>
        <dbReference type="ARBA" id="ARBA00022771"/>
    </source>
</evidence>
<evidence type="ECO:0000259" key="7">
    <source>
        <dbReference type="Pfam" id="PF04046"/>
    </source>
</evidence>
<evidence type="ECO:0000256" key="6">
    <source>
        <dbReference type="SAM" id="MobiDB-lite"/>
    </source>
</evidence>
<feature type="compositionally biased region" description="Low complexity" evidence="6">
    <location>
        <begin position="308"/>
        <end position="317"/>
    </location>
</feature>
<dbReference type="AlphaFoldDB" id="A0A8J6CDN6"/>
<feature type="compositionally biased region" description="Low complexity" evidence="6">
    <location>
        <begin position="387"/>
        <end position="400"/>
    </location>
</feature>
<proteinExistence type="predicted"/>
<keyword evidence="3" id="KW-0863">Zinc-finger</keyword>
<keyword evidence="5" id="KW-0539">Nucleus</keyword>
<dbReference type="Pfam" id="PF04046">
    <property type="entry name" value="PSP"/>
    <property type="match status" value="1"/>
</dbReference>
<dbReference type="PANTHER" id="PTHR13316:SF0">
    <property type="entry name" value="ZINC FINGER CCHC DOMAIN-CONTAINING PROTEIN 8"/>
    <property type="match status" value="1"/>
</dbReference>
<name>A0A8J6CDN6_DIALT</name>
<feature type="region of interest" description="Disordered" evidence="6">
    <location>
        <begin position="335"/>
        <end position="402"/>
    </location>
</feature>
<comment type="caution">
    <text evidence="8">The sequence shown here is derived from an EMBL/GenBank/DDBJ whole genome shotgun (WGS) entry which is preliminary data.</text>
</comment>
<sequence length="545" mass="56346">MSDDEELFGGFDEPEPKRASSAGLVGQLREENAALRRQLVQLAAARDAGARPAPLKPAFEELREAMCTVTFHPQASLELRCALERVLRSARAVRLPQPVTVAPDNGGEPAADDASPAASAHVAEPALEVHFMQAYCWDAAGAASGWDALQQSTLVYHRPIPLLEGETILFNAHAAGQSHAKGRRGARRAGGGGGGDGRRYWELDLGPDPDEAGAPGSAPAAAPISPPQPGVLSPALATALGMASARYEPPPYLHAMRCQGYPPAYEVARHAAPPDDGDGALLFFDAADGAGSNKRSDDGIAGDRRAPPSDGAAAAGFAAPPAAAAAAQDEHLAASTAAVTAAPDGTQRHSRVAASHVPEEGELSDDENDGDPPSPRPPSPRAPSPTRPARALGAPLAPLPVESRTADAPITQLYAYPGLNAPPPDGADPRAWHCYTQPAAQHSAPGPMRGSATCRPHVLAACPPRGPPPSAHCAGAPCAPHALPSYSLPLPPAYPTWPFPLHPGCGCAPAQPAYDPRGGLSDGYPQPPQQLRQLAAYRAAAHWPY</sequence>
<accession>A0A8J6CDN6</accession>
<evidence type="ECO:0000313" key="8">
    <source>
        <dbReference type="EMBL" id="KAG8467271.1"/>
    </source>
</evidence>
<feature type="compositionally biased region" description="Basic and acidic residues" evidence="6">
    <location>
        <begin position="294"/>
        <end position="307"/>
    </location>
</feature>
<feature type="compositionally biased region" description="Low complexity" evidence="6">
    <location>
        <begin position="212"/>
        <end position="223"/>
    </location>
</feature>
<feature type="compositionally biased region" description="Pro residues" evidence="6">
    <location>
        <begin position="372"/>
        <end position="386"/>
    </location>
</feature>
<evidence type="ECO:0000256" key="2">
    <source>
        <dbReference type="ARBA" id="ARBA00022723"/>
    </source>
</evidence>
<protein>
    <recommendedName>
        <fullName evidence="7">PSP proline-rich domain-containing protein</fullName>
    </recommendedName>
</protein>
<dbReference type="PANTHER" id="PTHR13316">
    <property type="entry name" value="ZINC FINGER, CCHC DOMAIN CONTAINING 8"/>
    <property type="match status" value="1"/>
</dbReference>
<keyword evidence="4" id="KW-0862">Zinc</keyword>
<dbReference type="OrthoDB" id="10674132at2759"/>
<feature type="region of interest" description="Disordered" evidence="6">
    <location>
        <begin position="176"/>
        <end position="229"/>
    </location>
</feature>
<dbReference type="GO" id="GO:0003723">
    <property type="term" value="F:RNA binding"/>
    <property type="evidence" value="ECO:0007669"/>
    <property type="project" value="TreeGrafter"/>
</dbReference>
<dbReference type="Proteomes" id="UP000751190">
    <property type="component" value="Unassembled WGS sequence"/>
</dbReference>
<evidence type="ECO:0000313" key="9">
    <source>
        <dbReference type="Proteomes" id="UP000751190"/>
    </source>
</evidence>
<reference evidence="8" key="1">
    <citation type="submission" date="2021-05" db="EMBL/GenBank/DDBJ databases">
        <title>The genome of the haptophyte Pavlova lutheri (Diacronema luteri, Pavlovales) - a model for lipid biosynthesis in eukaryotic algae.</title>
        <authorList>
            <person name="Hulatt C.J."/>
            <person name="Posewitz M.C."/>
        </authorList>
    </citation>
    <scope>NUCLEOTIDE SEQUENCE</scope>
    <source>
        <strain evidence="8">NIVA-4/92</strain>
    </source>
</reference>
<evidence type="ECO:0000256" key="5">
    <source>
        <dbReference type="ARBA" id="ARBA00023242"/>
    </source>
</evidence>
<evidence type="ECO:0000256" key="1">
    <source>
        <dbReference type="ARBA" id="ARBA00004123"/>
    </source>
</evidence>